<reference evidence="4 5" key="1">
    <citation type="submission" date="2016-10" db="EMBL/GenBank/DDBJ databases">
        <authorList>
            <person name="de Groot N.N."/>
        </authorList>
    </citation>
    <scope>NUCLEOTIDE SEQUENCE [LARGE SCALE GENOMIC DNA]</scope>
    <source>
        <strain evidence="4 5">DSM 18684</strain>
    </source>
</reference>
<evidence type="ECO:0000313" key="5">
    <source>
        <dbReference type="Proteomes" id="UP000199666"/>
    </source>
</evidence>
<organism evidence="4 5">
    <name type="scientific">Pedobacter insulae</name>
    <dbReference type="NCBI Taxonomy" id="414048"/>
    <lineage>
        <taxon>Bacteria</taxon>
        <taxon>Pseudomonadati</taxon>
        <taxon>Bacteroidota</taxon>
        <taxon>Sphingobacteriia</taxon>
        <taxon>Sphingobacteriales</taxon>
        <taxon>Sphingobacteriaceae</taxon>
        <taxon>Pedobacter</taxon>
    </lineage>
</organism>
<dbReference type="PANTHER" id="PTHR12526:SF629">
    <property type="entry name" value="TEICHURONIC ACID BIOSYNTHESIS GLYCOSYLTRANSFERASE TUAH-RELATED"/>
    <property type="match status" value="1"/>
</dbReference>
<dbReference type="OrthoDB" id="9811902at2"/>
<dbReference type="AlphaFoldDB" id="A0A1I2TBC6"/>
<dbReference type="GO" id="GO:0016757">
    <property type="term" value="F:glycosyltransferase activity"/>
    <property type="evidence" value="ECO:0007669"/>
    <property type="project" value="UniProtKB-KW"/>
</dbReference>
<sequence>MKVWIINPYGNIPGEGWRTYRTTLIADAFAAKGHEVISWVSNIQHRSKAKRAEGWKDVVVNPNYLIKIVPSTSYEGHISVARIKYERNYAKNIKNFVAQHTAEDLKPDLIILGEPALFIADIVLDIVKYTQAKLLVDVLDLWPELFHILLPNKLAFLGKVIFSPLYYRRDRLFKKANGVIAVAKDYLELALKANPALPHEVVYIGVDVQEVKALQGGTFESPILQQLTKQPHEIWVVYAGTLGPSYDIKTIIACAQILAVKAPFVKIIIAGDGPLHELVSQPRVNLVYVGSLHTQDVGLLYQQCDLALSSYVSGSTVSMPLKAYDYLAAGLPLVNSLGRDLGNFVRSKKIGLQYKAENALAMAEAIVTLVNDGDLRKQMSANALALAVDFDAGSQHKKVVSLAEKILSKS</sequence>
<proteinExistence type="predicted"/>
<dbReference type="STRING" id="414048.SAMN04489864_101300"/>
<dbReference type="Proteomes" id="UP000199666">
    <property type="component" value="Unassembled WGS sequence"/>
</dbReference>
<evidence type="ECO:0000256" key="1">
    <source>
        <dbReference type="ARBA" id="ARBA00022676"/>
    </source>
</evidence>
<evidence type="ECO:0000259" key="3">
    <source>
        <dbReference type="Pfam" id="PF00534"/>
    </source>
</evidence>
<dbReference type="Gene3D" id="3.40.50.2000">
    <property type="entry name" value="Glycogen Phosphorylase B"/>
    <property type="match status" value="2"/>
</dbReference>
<evidence type="ECO:0000313" key="4">
    <source>
        <dbReference type="EMBL" id="SFG62172.1"/>
    </source>
</evidence>
<dbReference type="EMBL" id="FOPP01000001">
    <property type="protein sequence ID" value="SFG62172.1"/>
    <property type="molecule type" value="Genomic_DNA"/>
</dbReference>
<protein>
    <submittedName>
        <fullName evidence="4">Glycosyltransferase involved in cell wall bisynthesis</fullName>
    </submittedName>
</protein>
<dbReference type="PANTHER" id="PTHR12526">
    <property type="entry name" value="GLYCOSYLTRANSFERASE"/>
    <property type="match status" value="1"/>
</dbReference>
<keyword evidence="5" id="KW-1185">Reference proteome</keyword>
<keyword evidence="1" id="KW-0328">Glycosyltransferase</keyword>
<keyword evidence="2 4" id="KW-0808">Transferase</keyword>
<evidence type="ECO:0000256" key="2">
    <source>
        <dbReference type="ARBA" id="ARBA00022679"/>
    </source>
</evidence>
<dbReference type="RefSeq" id="WP_090991781.1">
    <property type="nucleotide sequence ID" value="NZ_FOPP01000001.1"/>
</dbReference>
<dbReference type="SUPFAM" id="SSF53756">
    <property type="entry name" value="UDP-Glycosyltransferase/glycogen phosphorylase"/>
    <property type="match status" value="1"/>
</dbReference>
<dbReference type="Pfam" id="PF00534">
    <property type="entry name" value="Glycos_transf_1"/>
    <property type="match status" value="1"/>
</dbReference>
<dbReference type="InterPro" id="IPR001296">
    <property type="entry name" value="Glyco_trans_1"/>
</dbReference>
<accession>A0A1I2TBC6</accession>
<gene>
    <name evidence="4" type="ORF">SAMN04489864_101300</name>
</gene>
<feature type="domain" description="Glycosyl transferase family 1" evidence="3">
    <location>
        <begin position="225"/>
        <end position="383"/>
    </location>
</feature>
<name>A0A1I2TBC6_9SPHI</name>